<dbReference type="Pfam" id="PF13450">
    <property type="entry name" value="NAD_binding_8"/>
    <property type="match status" value="1"/>
</dbReference>
<name>A0A1X6MJ73_9APHY</name>
<dbReference type="InterPro" id="IPR051209">
    <property type="entry name" value="FAD-bind_Monooxygenase_sf"/>
</dbReference>
<sequence>MPQNSVVKPHVVIIGAGLGGIACAISIKKQLGFTNFTTSLIAMAVKMYEKGAGYGGTWRENTYPGSASDTPTHWYSLSTELNPHWTAVMAPQPELLAYWQGLAQKHKLHANTVFHAHVVCATWNDALREWELVVEDVTTGICTATTARAVVSATGILNEPFVPEIVGASIPPIHPVGHAKASRLRGRYQPLQCRRPILDPGYLACLHQPNIELRWGEIKEIQEDGILMEGDVDVTPFDVVILGTGFITGKYFVSVTGSNGQTLEEYHKGQGGPSAYAGGVCVPGFPNYFFIGGPNTVTGNGSAVYTHECEVWSAAPSLYTFADQTQVNYIVQLLRPLLCPPSCAPRAASLTVLPTAHAAYNERLQRAMAGPEYGGCPPSWFRVGGKNVSLWPWTHAWFWWVMRRVRWQDYELQAE</sequence>
<dbReference type="AlphaFoldDB" id="A0A1X6MJ73"/>
<dbReference type="STRING" id="670580.A0A1X6MJ73"/>
<dbReference type="EMBL" id="KZ110614">
    <property type="protein sequence ID" value="OSX56369.1"/>
    <property type="molecule type" value="Genomic_DNA"/>
</dbReference>
<dbReference type="RefSeq" id="XP_024333163.1">
    <property type="nucleotide sequence ID" value="XM_024487519.1"/>
</dbReference>
<comment type="similarity">
    <text evidence="1">Belongs to the FAD-binding monooxygenase family.</text>
</comment>
<dbReference type="SUPFAM" id="SSF51905">
    <property type="entry name" value="FAD/NAD(P)-binding domain"/>
    <property type="match status" value="1"/>
</dbReference>
<dbReference type="OrthoDB" id="74360at2759"/>
<dbReference type="Proteomes" id="UP000194127">
    <property type="component" value="Unassembled WGS sequence"/>
</dbReference>
<evidence type="ECO:0000313" key="2">
    <source>
        <dbReference type="EMBL" id="OSX56369.1"/>
    </source>
</evidence>
<dbReference type="PANTHER" id="PTHR42877:SF5">
    <property type="entry name" value="L-ORNITHINE N(5)-MONOOXYGENASE-RELATED"/>
    <property type="match status" value="1"/>
</dbReference>
<dbReference type="PANTHER" id="PTHR42877">
    <property type="entry name" value="L-ORNITHINE N(5)-MONOOXYGENASE-RELATED"/>
    <property type="match status" value="1"/>
</dbReference>
<dbReference type="GeneID" id="36332468"/>
<evidence type="ECO:0000256" key="1">
    <source>
        <dbReference type="ARBA" id="ARBA00010139"/>
    </source>
</evidence>
<organism evidence="2 3">
    <name type="scientific">Postia placenta MAD-698-R-SB12</name>
    <dbReference type="NCBI Taxonomy" id="670580"/>
    <lineage>
        <taxon>Eukaryota</taxon>
        <taxon>Fungi</taxon>
        <taxon>Dikarya</taxon>
        <taxon>Basidiomycota</taxon>
        <taxon>Agaricomycotina</taxon>
        <taxon>Agaricomycetes</taxon>
        <taxon>Polyporales</taxon>
        <taxon>Adustoporiaceae</taxon>
        <taxon>Rhodonia</taxon>
    </lineage>
</organism>
<gene>
    <name evidence="2" type="ORF">POSPLADRAFT_1160214</name>
</gene>
<protein>
    <recommendedName>
        <fullName evidence="4">FAD/NAD(P)-binding domain-containing protein</fullName>
    </recommendedName>
</protein>
<dbReference type="Gene3D" id="3.50.50.60">
    <property type="entry name" value="FAD/NAD(P)-binding domain"/>
    <property type="match status" value="2"/>
</dbReference>
<evidence type="ECO:0000313" key="3">
    <source>
        <dbReference type="Proteomes" id="UP000194127"/>
    </source>
</evidence>
<proteinExistence type="inferred from homology"/>
<dbReference type="InterPro" id="IPR036188">
    <property type="entry name" value="FAD/NAD-bd_sf"/>
</dbReference>
<evidence type="ECO:0008006" key="4">
    <source>
        <dbReference type="Google" id="ProtNLM"/>
    </source>
</evidence>
<keyword evidence="3" id="KW-1185">Reference proteome</keyword>
<reference evidence="2 3" key="1">
    <citation type="submission" date="2017-04" db="EMBL/GenBank/DDBJ databases">
        <title>Genome Sequence of the Model Brown-Rot Fungus Postia placenta SB12.</title>
        <authorList>
            <consortium name="DOE Joint Genome Institute"/>
            <person name="Gaskell J."/>
            <person name="Kersten P."/>
            <person name="Larrondo L.F."/>
            <person name="Canessa P."/>
            <person name="Martinez D."/>
            <person name="Hibbett D."/>
            <person name="Schmoll M."/>
            <person name="Kubicek C.P."/>
            <person name="Martinez A.T."/>
            <person name="Yadav J."/>
            <person name="Master E."/>
            <person name="Magnuson J.K."/>
            <person name="James T."/>
            <person name="Yaver D."/>
            <person name="Berka R."/>
            <person name="Labutti K."/>
            <person name="Lipzen A."/>
            <person name="Aerts A."/>
            <person name="Barry K."/>
            <person name="Henrissat B."/>
            <person name="Blanchette R."/>
            <person name="Grigoriev I."/>
            <person name="Cullen D."/>
        </authorList>
    </citation>
    <scope>NUCLEOTIDE SEQUENCE [LARGE SCALE GENOMIC DNA]</scope>
    <source>
        <strain evidence="2 3">MAD-698-R-SB12</strain>
    </source>
</reference>
<accession>A0A1X6MJ73</accession>